<gene>
    <name evidence="1" type="ORF">HMPREF9003_0780</name>
</gene>
<protein>
    <submittedName>
        <fullName evidence="1">Uncharacterized protein</fullName>
    </submittedName>
</protein>
<dbReference type="EMBL" id="AEHJ01000032">
    <property type="protein sequence ID" value="EFO77098.1"/>
    <property type="molecule type" value="Genomic_DNA"/>
</dbReference>
<evidence type="ECO:0000313" key="2">
    <source>
        <dbReference type="Proteomes" id="UP000003457"/>
    </source>
</evidence>
<dbReference type="AlphaFoldDB" id="A0AB72Z174"/>
<reference evidence="1 2" key="1">
    <citation type="submission" date="2010-10" db="EMBL/GenBank/DDBJ databases">
        <authorList>
            <person name="Durkin A.S."/>
            <person name="Madupu R."/>
            <person name="Torralba M."/>
            <person name="Gillis M."/>
            <person name="Methe B."/>
            <person name="Sutton G."/>
            <person name="Nelson K.E."/>
        </authorList>
    </citation>
    <scope>NUCLEOTIDE SEQUENCE [LARGE SCALE GENOMIC DNA]</scope>
    <source>
        <strain evidence="1 2">JCVIHMP022</strain>
    </source>
</reference>
<sequence>MMHGPASKREISVDLLMQHAGIPTFLKDGTQHWLNSFIR</sequence>
<evidence type="ECO:0000313" key="1">
    <source>
        <dbReference type="EMBL" id="EFO77098.1"/>
    </source>
</evidence>
<name>A0AB72Z174_9BIFI</name>
<dbReference type="Proteomes" id="UP000003457">
    <property type="component" value="Unassembled WGS sequence"/>
</dbReference>
<proteinExistence type="predicted"/>
<organism evidence="1 2">
    <name type="scientific">Bifidobacterium dentium JCVIHMP022</name>
    <dbReference type="NCBI Taxonomy" id="553191"/>
    <lineage>
        <taxon>Bacteria</taxon>
        <taxon>Bacillati</taxon>
        <taxon>Actinomycetota</taxon>
        <taxon>Actinomycetes</taxon>
        <taxon>Bifidobacteriales</taxon>
        <taxon>Bifidobacteriaceae</taxon>
        <taxon>Bifidobacterium</taxon>
    </lineage>
</organism>
<comment type="caution">
    <text evidence="1">The sequence shown here is derived from an EMBL/GenBank/DDBJ whole genome shotgun (WGS) entry which is preliminary data.</text>
</comment>
<accession>A0AB72Z174</accession>